<dbReference type="SUPFAM" id="SSF47203">
    <property type="entry name" value="Acyl-CoA dehydrogenase C-terminal domain-like"/>
    <property type="match status" value="1"/>
</dbReference>
<dbReference type="RefSeq" id="WP_253853612.1">
    <property type="nucleotide sequence ID" value="NZ_BAAALM010000006.1"/>
</dbReference>
<evidence type="ECO:0000256" key="2">
    <source>
        <dbReference type="ARBA" id="ARBA00009347"/>
    </source>
</evidence>
<dbReference type="Gene3D" id="1.20.140.10">
    <property type="entry name" value="Butyryl-CoA Dehydrogenase, subunit A, domain 3"/>
    <property type="match status" value="1"/>
</dbReference>
<dbReference type="InterPro" id="IPR037069">
    <property type="entry name" value="AcylCoA_DH/ox_N_sf"/>
</dbReference>
<accession>A0ABN1VAI7</accession>
<evidence type="ECO:0000259" key="7">
    <source>
        <dbReference type="Pfam" id="PF02770"/>
    </source>
</evidence>
<dbReference type="EMBL" id="BAAALM010000006">
    <property type="protein sequence ID" value="GAA1202277.1"/>
    <property type="molecule type" value="Genomic_DNA"/>
</dbReference>
<evidence type="ECO:0000256" key="1">
    <source>
        <dbReference type="ARBA" id="ARBA00001974"/>
    </source>
</evidence>
<feature type="domain" description="Acyl-CoA dehydrogenase/oxidase C-terminal" evidence="6">
    <location>
        <begin position="266"/>
        <end position="413"/>
    </location>
</feature>
<evidence type="ECO:0000259" key="6">
    <source>
        <dbReference type="Pfam" id="PF00441"/>
    </source>
</evidence>
<dbReference type="Pfam" id="PF02770">
    <property type="entry name" value="Acyl-CoA_dh_M"/>
    <property type="match status" value="1"/>
</dbReference>
<organism evidence="9 10">
    <name type="scientific">Prauserella alba</name>
    <dbReference type="NCBI Taxonomy" id="176898"/>
    <lineage>
        <taxon>Bacteria</taxon>
        <taxon>Bacillati</taxon>
        <taxon>Actinomycetota</taxon>
        <taxon>Actinomycetes</taxon>
        <taxon>Pseudonocardiales</taxon>
        <taxon>Pseudonocardiaceae</taxon>
        <taxon>Prauserella</taxon>
    </lineage>
</organism>
<dbReference type="InterPro" id="IPR009100">
    <property type="entry name" value="AcylCoA_DH/oxidase_NM_dom_sf"/>
</dbReference>
<dbReference type="InterPro" id="IPR013786">
    <property type="entry name" value="AcylCoA_DH/ox_N"/>
</dbReference>
<comment type="cofactor">
    <cofactor evidence="1 5">
        <name>FAD</name>
        <dbReference type="ChEBI" id="CHEBI:57692"/>
    </cofactor>
</comment>
<evidence type="ECO:0000259" key="8">
    <source>
        <dbReference type="Pfam" id="PF02771"/>
    </source>
</evidence>
<dbReference type="Gene3D" id="2.40.110.10">
    <property type="entry name" value="Butyryl-CoA Dehydrogenase, subunit A, domain 2"/>
    <property type="match status" value="1"/>
</dbReference>
<dbReference type="InterPro" id="IPR006091">
    <property type="entry name" value="Acyl-CoA_Oxase/DH_mid-dom"/>
</dbReference>
<keyword evidence="10" id="KW-1185">Reference proteome</keyword>
<dbReference type="Proteomes" id="UP001500467">
    <property type="component" value="Unassembled WGS sequence"/>
</dbReference>
<dbReference type="InterPro" id="IPR036250">
    <property type="entry name" value="AcylCo_DH-like_C"/>
</dbReference>
<evidence type="ECO:0000313" key="10">
    <source>
        <dbReference type="Proteomes" id="UP001500467"/>
    </source>
</evidence>
<feature type="domain" description="Acyl-CoA oxidase/dehydrogenase middle" evidence="7">
    <location>
        <begin position="152"/>
        <end position="254"/>
    </location>
</feature>
<dbReference type="CDD" id="cd00567">
    <property type="entry name" value="ACAD"/>
    <property type="match status" value="1"/>
</dbReference>
<evidence type="ECO:0000256" key="4">
    <source>
        <dbReference type="ARBA" id="ARBA00022827"/>
    </source>
</evidence>
<name>A0ABN1VAI7_9PSEU</name>
<keyword evidence="3 5" id="KW-0285">Flavoprotein</keyword>
<evidence type="ECO:0000256" key="3">
    <source>
        <dbReference type="ARBA" id="ARBA00022630"/>
    </source>
</evidence>
<dbReference type="PANTHER" id="PTHR43884:SF34">
    <property type="entry name" value="ACYL-COA DEHYDROGENASE FAMILY PROTEIN"/>
    <property type="match status" value="1"/>
</dbReference>
<dbReference type="PANTHER" id="PTHR43884">
    <property type="entry name" value="ACYL-COA DEHYDROGENASE"/>
    <property type="match status" value="1"/>
</dbReference>
<evidence type="ECO:0000313" key="9">
    <source>
        <dbReference type="EMBL" id="GAA1202277.1"/>
    </source>
</evidence>
<comment type="caution">
    <text evidence="9">The sequence shown here is derived from an EMBL/GenBank/DDBJ whole genome shotgun (WGS) entry which is preliminary data.</text>
</comment>
<dbReference type="InterPro" id="IPR046373">
    <property type="entry name" value="Acyl-CoA_Oxase/DH_mid-dom_sf"/>
</dbReference>
<dbReference type="Gene3D" id="1.10.540.10">
    <property type="entry name" value="Acyl-CoA dehydrogenase/oxidase, N-terminal domain"/>
    <property type="match status" value="1"/>
</dbReference>
<comment type="similarity">
    <text evidence="2 5">Belongs to the acyl-CoA dehydrogenase family.</text>
</comment>
<gene>
    <name evidence="9" type="ORF">GCM10009675_19090</name>
</gene>
<sequence>MDFALPERLHRLLGELDEFIAAEIAPLQHSDDNERFFDHRREFARTDLAGGGTPNPEWEELLAEMVRRADRAGWFRYGLPKEVGGSGGSTLDMAVIREHLAATGLGLHNDLQNESSVVGNLPLVHLLLEFGTDAQRETFLEASITGEARIGFGLTEPDHGSDATWLETTAVRDGDSGNGTASGGWVLNGRKRFNTGLHTATHDVIFARTSGEDGSAHGITAFIVPTDTPGFSVDFHWWTFTMPTDHAEVTLRDVRVPADAVFGEVGEGLALAQHFVHENRIRQAASSVGAAQYCIDASVAYARERVAFGKPLASRQAIQWPLVELQTDAELVRTLVYKTAWELDRTPAAEVSDKVSMCNYRANRLVCEAADRAMQVHGGLGYTRHTPFEHIYRHHRRYRITEGSEEVQMRKVAGYLFGYAGPRSRR</sequence>
<dbReference type="Pfam" id="PF02771">
    <property type="entry name" value="Acyl-CoA_dh_N"/>
    <property type="match status" value="1"/>
</dbReference>
<proteinExistence type="inferred from homology"/>
<protein>
    <submittedName>
        <fullName evidence="9">Acyl-CoA dehydrogenase family protein</fullName>
    </submittedName>
</protein>
<dbReference type="Pfam" id="PF00441">
    <property type="entry name" value="Acyl-CoA_dh_1"/>
    <property type="match status" value="1"/>
</dbReference>
<keyword evidence="4 5" id="KW-0274">FAD</keyword>
<dbReference type="InterPro" id="IPR009075">
    <property type="entry name" value="AcylCo_DH/oxidase_C"/>
</dbReference>
<evidence type="ECO:0000256" key="5">
    <source>
        <dbReference type="RuleBase" id="RU362125"/>
    </source>
</evidence>
<keyword evidence="5" id="KW-0560">Oxidoreductase</keyword>
<reference evidence="9 10" key="1">
    <citation type="journal article" date="2019" name="Int. J. Syst. Evol. Microbiol.">
        <title>The Global Catalogue of Microorganisms (GCM) 10K type strain sequencing project: providing services to taxonomists for standard genome sequencing and annotation.</title>
        <authorList>
            <consortium name="The Broad Institute Genomics Platform"/>
            <consortium name="The Broad Institute Genome Sequencing Center for Infectious Disease"/>
            <person name="Wu L."/>
            <person name="Ma J."/>
        </authorList>
    </citation>
    <scope>NUCLEOTIDE SEQUENCE [LARGE SCALE GENOMIC DNA]</scope>
    <source>
        <strain evidence="9 10">JCM 13022</strain>
    </source>
</reference>
<dbReference type="SUPFAM" id="SSF56645">
    <property type="entry name" value="Acyl-CoA dehydrogenase NM domain-like"/>
    <property type="match status" value="1"/>
</dbReference>
<feature type="domain" description="Acyl-CoA dehydrogenase/oxidase N-terminal" evidence="8">
    <location>
        <begin position="31"/>
        <end position="147"/>
    </location>
</feature>